<organism evidence="3 4">
    <name type="scientific">Zingiber officinale</name>
    <name type="common">Ginger</name>
    <name type="synonym">Amomum zingiber</name>
    <dbReference type="NCBI Taxonomy" id="94328"/>
    <lineage>
        <taxon>Eukaryota</taxon>
        <taxon>Viridiplantae</taxon>
        <taxon>Streptophyta</taxon>
        <taxon>Embryophyta</taxon>
        <taxon>Tracheophyta</taxon>
        <taxon>Spermatophyta</taxon>
        <taxon>Magnoliopsida</taxon>
        <taxon>Liliopsida</taxon>
        <taxon>Zingiberales</taxon>
        <taxon>Zingiberaceae</taxon>
        <taxon>Zingiber</taxon>
    </lineage>
</organism>
<comment type="caution">
    <text evidence="3">The sequence shown here is derived from an EMBL/GenBank/DDBJ whole genome shotgun (WGS) entry which is preliminary data.</text>
</comment>
<evidence type="ECO:0000256" key="1">
    <source>
        <dbReference type="SAM" id="MobiDB-lite"/>
    </source>
</evidence>
<dbReference type="AlphaFoldDB" id="A0A8J5G925"/>
<evidence type="ECO:0000313" key="4">
    <source>
        <dbReference type="Proteomes" id="UP000734854"/>
    </source>
</evidence>
<feature type="region of interest" description="Disordered" evidence="1">
    <location>
        <begin position="20"/>
        <end position="47"/>
    </location>
</feature>
<dbReference type="EMBL" id="JACMSC010000013">
    <property type="protein sequence ID" value="KAG6494320.1"/>
    <property type="molecule type" value="Genomic_DNA"/>
</dbReference>
<evidence type="ECO:0000259" key="2">
    <source>
        <dbReference type="Pfam" id="PF22936"/>
    </source>
</evidence>
<dbReference type="Pfam" id="PF22936">
    <property type="entry name" value="Pol_BBD"/>
    <property type="match status" value="1"/>
</dbReference>
<dbReference type="InterPro" id="IPR054722">
    <property type="entry name" value="PolX-like_BBD"/>
</dbReference>
<keyword evidence="4" id="KW-1185">Reference proteome</keyword>
<protein>
    <recommendedName>
        <fullName evidence="2">Retrovirus-related Pol polyprotein from transposon TNT 1-94-like beta-barrel domain-containing protein</fullName>
    </recommendedName>
</protein>
<gene>
    <name evidence="3" type="ORF">ZIOFF_049344</name>
</gene>
<evidence type="ECO:0000313" key="3">
    <source>
        <dbReference type="EMBL" id="KAG6494320.1"/>
    </source>
</evidence>
<name>A0A8J5G925_ZINOF</name>
<reference evidence="3 4" key="1">
    <citation type="submission" date="2020-08" db="EMBL/GenBank/DDBJ databases">
        <title>Plant Genome Project.</title>
        <authorList>
            <person name="Zhang R.-G."/>
        </authorList>
    </citation>
    <scope>NUCLEOTIDE SEQUENCE [LARGE SCALE GENOMIC DNA]</scope>
    <source>
        <tissue evidence="3">Rhizome</tissue>
    </source>
</reference>
<proteinExistence type="predicted"/>
<sequence length="274" mass="31363">MEIIFLSQDLWDMIEEGYMERQDQQGSSSQAGEKEKEYKENVEEEEEEIPQVEEILHGSKKLVTLVLHVSLDCWYKEKGENQKEKKVVNFLAEDDNNKLFFSTMDDEKSGEIWYLDSGCNNHLTGNLSAFEELVKNYSSHVELGDGKQVKIEGKGVIAVHTSGEIKQQHEACEGCIYGKMHRFPFPTTAWRAHFPLELVHADIYGPTRTPLGNKRDVIFDETTTWKWEAEEVTEVPMEGLFLEPKELVKEIVGSLRSNYEDDSDSGSPPRSIVP</sequence>
<feature type="compositionally biased region" description="Basic and acidic residues" evidence="1">
    <location>
        <begin position="32"/>
        <end position="41"/>
    </location>
</feature>
<dbReference type="Proteomes" id="UP000734854">
    <property type="component" value="Unassembled WGS sequence"/>
</dbReference>
<feature type="domain" description="Retrovirus-related Pol polyprotein from transposon TNT 1-94-like beta-barrel" evidence="2">
    <location>
        <begin position="113"/>
        <end position="163"/>
    </location>
</feature>
<accession>A0A8J5G925</accession>